<dbReference type="Proteomes" id="UP000776651">
    <property type="component" value="Unassembled WGS sequence"/>
</dbReference>
<evidence type="ECO:0000313" key="3">
    <source>
        <dbReference type="Proteomes" id="UP000776651"/>
    </source>
</evidence>
<protein>
    <submittedName>
        <fullName evidence="2">Uncharacterized protein</fullName>
    </submittedName>
</protein>
<evidence type="ECO:0000256" key="1">
    <source>
        <dbReference type="SAM" id="Phobius"/>
    </source>
</evidence>
<reference evidence="2 3" key="1">
    <citation type="submission" date="2021-08" db="EMBL/GenBank/DDBJ databases">
        <title>Comparative Genomics Analysis of the Genus Qipengyuania Reveals Extensive Genetic Diversity and Metabolic Versatility, Including the Description of Fifteen Novel Species.</title>
        <authorList>
            <person name="Liu Y."/>
        </authorList>
    </citation>
    <scope>NUCLEOTIDE SEQUENCE [LARGE SCALE GENOMIC DNA]</scope>
    <source>
        <strain evidence="2 3">GH25</strain>
    </source>
</reference>
<dbReference type="RefSeq" id="WP_221598127.1">
    <property type="nucleotide sequence ID" value="NZ_JAHWXO010000010.1"/>
</dbReference>
<comment type="caution">
    <text evidence="2">The sequence shown here is derived from an EMBL/GenBank/DDBJ whole genome shotgun (WGS) entry which is preliminary data.</text>
</comment>
<sequence>MTNHSTANQSKHNKLFKAATLFWLVLVVAIVFGYSLGKDMALRDNARDAAAAQR</sequence>
<dbReference type="EMBL" id="JAIGNQ010000003">
    <property type="protein sequence ID" value="MBX7488795.1"/>
    <property type="molecule type" value="Genomic_DNA"/>
</dbReference>
<evidence type="ECO:0000313" key="2">
    <source>
        <dbReference type="EMBL" id="MBX7488795.1"/>
    </source>
</evidence>
<keyword evidence="3" id="KW-1185">Reference proteome</keyword>
<feature type="transmembrane region" description="Helical" evidence="1">
    <location>
        <begin position="20"/>
        <end position="37"/>
    </location>
</feature>
<keyword evidence="1" id="KW-0812">Transmembrane</keyword>
<proteinExistence type="predicted"/>
<keyword evidence="1" id="KW-1133">Transmembrane helix</keyword>
<keyword evidence="1" id="KW-0472">Membrane</keyword>
<name>A0ABS7JIS8_9SPHN</name>
<gene>
    <name evidence="2" type="ORF">K3177_09725</name>
</gene>
<accession>A0ABS7JIS8</accession>
<organism evidence="2 3">
    <name type="scientific">Qipengyuania pacifica</name>
    <dbReference type="NCBI Taxonomy" id="2860199"/>
    <lineage>
        <taxon>Bacteria</taxon>
        <taxon>Pseudomonadati</taxon>
        <taxon>Pseudomonadota</taxon>
        <taxon>Alphaproteobacteria</taxon>
        <taxon>Sphingomonadales</taxon>
        <taxon>Erythrobacteraceae</taxon>
        <taxon>Qipengyuania</taxon>
    </lineage>
</organism>